<dbReference type="Proteomes" id="UP000295361">
    <property type="component" value="Unassembled WGS sequence"/>
</dbReference>
<evidence type="ECO:0000256" key="2">
    <source>
        <dbReference type="ARBA" id="ARBA00022737"/>
    </source>
</evidence>
<reference evidence="3 4" key="1">
    <citation type="submission" date="2019-03" db="EMBL/GenBank/DDBJ databases">
        <title>Genomic Encyclopedia of Type Strains, Phase IV (KMG-IV): sequencing the most valuable type-strain genomes for metagenomic binning, comparative biology and taxonomic classification.</title>
        <authorList>
            <person name="Goeker M."/>
        </authorList>
    </citation>
    <scope>NUCLEOTIDE SEQUENCE [LARGE SCALE GENOMIC DNA]</scope>
    <source>
        <strain evidence="3 4">DSM 16998</strain>
    </source>
</reference>
<comment type="caution">
    <text evidence="3">The sequence shown here is derived from an EMBL/GenBank/DDBJ whole genome shotgun (WGS) entry which is preliminary data.</text>
</comment>
<dbReference type="EMBL" id="SNXS01000011">
    <property type="protein sequence ID" value="TDP61666.1"/>
    <property type="molecule type" value="Genomic_DNA"/>
</dbReference>
<keyword evidence="1" id="KW-0880">Kelch repeat</keyword>
<dbReference type="AlphaFoldDB" id="A0A4R6QH36"/>
<accession>A0A4R6QH36</accession>
<dbReference type="PANTHER" id="PTHR24412">
    <property type="entry name" value="KELCH PROTEIN"/>
    <property type="match status" value="1"/>
</dbReference>
<keyword evidence="2" id="KW-0677">Repeat</keyword>
<dbReference type="Pfam" id="PF24681">
    <property type="entry name" value="Kelch_KLHDC2_KLHL20_DRC7"/>
    <property type="match status" value="1"/>
</dbReference>
<dbReference type="Pfam" id="PF01344">
    <property type="entry name" value="Kelch_1"/>
    <property type="match status" value="1"/>
</dbReference>
<organism evidence="3 4">
    <name type="scientific">Roseateles toxinivorans</name>
    <dbReference type="NCBI Taxonomy" id="270368"/>
    <lineage>
        <taxon>Bacteria</taxon>
        <taxon>Pseudomonadati</taxon>
        <taxon>Pseudomonadota</taxon>
        <taxon>Betaproteobacteria</taxon>
        <taxon>Burkholderiales</taxon>
        <taxon>Sphaerotilaceae</taxon>
        <taxon>Roseateles</taxon>
    </lineage>
</organism>
<dbReference type="SUPFAM" id="SSF117281">
    <property type="entry name" value="Kelch motif"/>
    <property type="match status" value="1"/>
</dbReference>
<dbReference type="InterPro" id="IPR015915">
    <property type="entry name" value="Kelch-typ_b-propeller"/>
</dbReference>
<dbReference type="InParanoid" id="A0A4R6QH36"/>
<keyword evidence="4" id="KW-1185">Reference proteome</keyword>
<name>A0A4R6QH36_9BURK</name>
<gene>
    <name evidence="3" type="ORF">DES47_11183</name>
</gene>
<dbReference type="InterPro" id="IPR006652">
    <property type="entry name" value="Kelch_1"/>
</dbReference>
<evidence type="ECO:0000313" key="4">
    <source>
        <dbReference type="Proteomes" id="UP000295361"/>
    </source>
</evidence>
<dbReference type="Gene3D" id="2.120.10.80">
    <property type="entry name" value="Kelch-type beta propeller"/>
    <property type="match status" value="2"/>
</dbReference>
<evidence type="ECO:0000256" key="1">
    <source>
        <dbReference type="ARBA" id="ARBA00022441"/>
    </source>
</evidence>
<dbReference type="SMART" id="SM00612">
    <property type="entry name" value="Kelch"/>
    <property type="match status" value="5"/>
</dbReference>
<protein>
    <submittedName>
        <fullName evidence="3">Kelch motif protein</fullName>
    </submittedName>
</protein>
<sequence>MPSGVAKFGVAALGGKIYVVGGYDTRRTVMVYDIAANSWASGPALPRGTDNVAALATADRLYAMGGEASTAFQVFDPASGQWSAGPILPRISFASAAAASGGRLHLVGGWNYSNSASASVASHSVFDPASQGWSSAAALSTPRNAAGAAAIDDRVYVVGGRAPGIRAADQQSLASVEVYTAATDQWAAGAPLPTARGSLAVVALGGRLYALGGESTPGTVSDAVERYDPATQAWTALPAMPYRSHGLGAVVVGDAIYVMGGFGGASDAVGSESMALYRYQP</sequence>
<dbReference type="RefSeq" id="WP_166652159.1">
    <property type="nucleotide sequence ID" value="NZ_SNXS01000011.1"/>
</dbReference>
<proteinExistence type="predicted"/>
<evidence type="ECO:0000313" key="3">
    <source>
        <dbReference type="EMBL" id="TDP61666.1"/>
    </source>
</evidence>
<dbReference type="PANTHER" id="PTHR24412:SF489">
    <property type="entry name" value="RING FINGER DOMAIN AND KELCH REPEAT-CONTAINING PROTEIN DDB_G0271372"/>
    <property type="match status" value="1"/>
</dbReference>